<name>A0ABU9Y2V5_9SPHN</name>
<organism evidence="6 7">
    <name type="scientific">Sphingomonas oligophenolica</name>
    <dbReference type="NCBI Taxonomy" id="301154"/>
    <lineage>
        <taxon>Bacteria</taxon>
        <taxon>Pseudomonadati</taxon>
        <taxon>Pseudomonadota</taxon>
        <taxon>Alphaproteobacteria</taxon>
        <taxon>Sphingomonadales</taxon>
        <taxon>Sphingomonadaceae</taxon>
        <taxon>Sphingomonas</taxon>
    </lineage>
</organism>
<keyword evidence="3" id="KW-0676">Redox-active center</keyword>
<keyword evidence="7" id="KW-1185">Reference proteome</keyword>
<dbReference type="InterPro" id="IPR013766">
    <property type="entry name" value="Thioredoxin_domain"/>
</dbReference>
<comment type="subcellular location">
    <subcellularLocation>
        <location evidence="1">Cell envelope</location>
    </subcellularLocation>
</comment>
<sequence length="201" mass="21095">MSFRSTIVPLLMLGLLAGCDRQVSTQEQANANKLPVEGTGTPAGEAPKTGDKVIVDAIGTIDRSHKGTAAPAISFQDPAGRPTSIAAFKGRPVLLNLWATWCAPCVTEMPTLNAAASNMTVVTVSQDLGDDARAKVTSFLARGGYTKLQANLDPKADLSVAYNASLPTSILYDSAGREVWRMTGGMDWTTGTAKALLAEAR</sequence>
<dbReference type="PANTHER" id="PTHR42852">
    <property type="entry name" value="THIOL:DISULFIDE INTERCHANGE PROTEIN DSBE"/>
    <property type="match status" value="1"/>
</dbReference>
<dbReference type="PROSITE" id="PS51352">
    <property type="entry name" value="THIOREDOXIN_2"/>
    <property type="match status" value="1"/>
</dbReference>
<dbReference type="CDD" id="cd02966">
    <property type="entry name" value="TlpA_like_family"/>
    <property type="match status" value="1"/>
</dbReference>
<accession>A0ABU9Y2V5</accession>
<dbReference type="InterPro" id="IPR036249">
    <property type="entry name" value="Thioredoxin-like_sf"/>
</dbReference>
<evidence type="ECO:0000313" key="6">
    <source>
        <dbReference type="EMBL" id="MEN2790130.1"/>
    </source>
</evidence>
<dbReference type="RefSeq" id="WP_343888632.1">
    <property type="nucleotide sequence ID" value="NZ_BAAAEH010000010.1"/>
</dbReference>
<dbReference type="InterPro" id="IPR013740">
    <property type="entry name" value="Redoxin"/>
</dbReference>
<evidence type="ECO:0000256" key="1">
    <source>
        <dbReference type="ARBA" id="ARBA00004196"/>
    </source>
</evidence>
<dbReference type="InterPro" id="IPR017937">
    <property type="entry name" value="Thioredoxin_CS"/>
</dbReference>
<dbReference type="PANTHER" id="PTHR42852:SF17">
    <property type="entry name" value="THIOREDOXIN-LIKE PROTEIN HI_1115"/>
    <property type="match status" value="1"/>
</dbReference>
<dbReference type="EMBL" id="JBDIME010000007">
    <property type="protein sequence ID" value="MEN2790130.1"/>
    <property type="molecule type" value="Genomic_DNA"/>
</dbReference>
<dbReference type="Gene3D" id="3.40.30.10">
    <property type="entry name" value="Glutaredoxin"/>
    <property type="match status" value="1"/>
</dbReference>
<comment type="caution">
    <text evidence="6">The sequence shown here is derived from an EMBL/GenBank/DDBJ whole genome shotgun (WGS) entry which is preliminary data.</text>
</comment>
<dbReference type="Pfam" id="PF08534">
    <property type="entry name" value="Redoxin"/>
    <property type="match status" value="1"/>
</dbReference>
<dbReference type="SUPFAM" id="SSF52833">
    <property type="entry name" value="Thioredoxin-like"/>
    <property type="match status" value="1"/>
</dbReference>
<gene>
    <name evidence="6" type="ORF">ABC974_10875</name>
</gene>
<dbReference type="PROSITE" id="PS51257">
    <property type="entry name" value="PROKAR_LIPOPROTEIN"/>
    <property type="match status" value="1"/>
</dbReference>
<feature type="region of interest" description="Disordered" evidence="4">
    <location>
        <begin position="30"/>
        <end position="49"/>
    </location>
</feature>
<feature type="domain" description="Thioredoxin" evidence="5">
    <location>
        <begin position="64"/>
        <end position="201"/>
    </location>
</feature>
<evidence type="ECO:0000259" key="5">
    <source>
        <dbReference type="PROSITE" id="PS51352"/>
    </source>
</evidence>
<evidence type="ECO:0000256" key="4">
    <source>
        <dbReference type="SAM" id="MobiDB-lite"/>
    </source>
</evidence>
<keyword evidence="2" id="KW-0201">Cytochrome c-type biogenesis</keyword>
<reference evidence="6 7" key="1">
    <citation type="submission" date="2024-05" db="EMBL/GenBank/DDBJ databases">
        <authorList>
            <person name="Liu Q."/>
            <person name="Xin Y.-H."/>
        </authorList>
    </citation>
    <scope>NUCLEOTIDE SEQUENCE [LARGE SCALE GENOMIC DNA]</scope>
    <source>
        <strain evidence="6 7">CGMCC 1.10181</strain>
    </source>
</reference>
<dbReference type="InterPro" id="IPR050553">
    <property type="entry name" value="Thioredoxin_ResA/DsbE_sf"/>
</dbReference>
<proteinExistence type="predicted"/>
<dbReference type="PROSITE" id="PS00194">
    <property type="entry name" value="THIOREDOXIN_1"/>
    <property type="match status" value="1"/>
</dbReference>
<evidence type="ECO:0000256" key="3">
    <source>
        <dbReference type="ARBA" id="ARBA00023284"/>
    </source>
</evidence>
<evidence type="ECO:0000256" key="2">
    <source>
        <dbReference type="ARBA" id="ARBA00022748"/>
    </source>
</evidence>
<protein>
    <submittedName>
        <fullName evidence="6">TlpA disulfide reductase family protein</fullName>
    </submittedName>
</protein>
<dbReference type="Proteomes" id="UP001419910">
    <property type="component" value="Unassembled WGS sequence"/>
</dbReference>
<evidence type="ECO:0000313" key="7">
    <source>
        <dbReference type="Proteomes" id="UP001419910"/>
    </source>
</evidence>